<feature type="compositionally biased region" description="Polar residues" evidence="6">
    <location>
        <begin position="362"/>
        <end position="376"/>
    </location>
</feature>
<dbReference type="GeneID" id="115473353"/>
<dbReference type="AlphaFoldDB" id="A0A6P7YGM7"/>
<dbReference type="CDD" id="cd19769">
    <property type="entry name" value="Bbox2_TRIM16-like"/>
    <property type="match status" value="1"/>
</dbReference>
<keyword evidence="10" id="KW-1185">Reference proteome</keyword>
<dbReference type="FunCoup" id="A0A6P7YGM7">
    <property type="interactions" value="440"/>
</dbReference>
<dbReference type="PROSITE" id="PS50119">
    <property type="entry name" value="ZF_BBOX"/>
    <property type="match status" value="1"/>
</dbReference>
<feature type="domain" description="RING-type" evidence="7">
    <location>
        <begin position="15"/>
        <end position="59"/>
    </location>
</feature>
<dbReference type="InterPro" id="IPR013320">
    <property type="entry name" value="ConA-like_dom_sf"/>
</dbReference>
<dbReference type="Proteomes" id="UP000515156">
    <property type="component" value="Chromosome 6"/>
</dbReference>
<evidence type="ECO:0000259" key="7">
    <source>
        <dbReference type="PROSITE" id="PS50089"/>
    </source>
</evidence>
<keyword evidence="5" id="KW-0175">Coiled coil</keyword>
<dbReference type="InterPro" id="IPR013083">
    <property type="entry name" value="Znf_RING/FYVE/PHD"/>
</dbReference>
<dbReference type="InterPro" id="IPR058030">
    <property type="entry name" value="TRIM8/14/16/25/29/45/65_CC"/>
</dbReference>
<dbReference type="Gene3D" id="2.60.120.920">
    <property type="match status" value="1"/>
</dbReference>
<dbReference type="InterPro" id="IPR001841">
    <property type="entry name" value="Znf_RING"/>
</dbReference>
<dbReference type="Gene3D" id="3.30.40.10">
    <property type="entry name" value="Zinc/RING finger domain, C3HC4 (zinc finger)"/>
    <property type="match status" value="1"/>
</dbReference>
<dbReference type="RefSeq" id="XP_030064096.1">
    <property type="nucleotide sequence ID" value="XM_030208236.1"/>
</dbReference>
<keyword evidence="3" id="KW-0862">Zinc</keyword>
<dbReference type="InterPro" id="IPR017907">
    <property type="entry name" value="Znf_RING_CS"/>
</dbReference>
<dbReference type="KEGG" id="muo:115473353"/>
<organism evidence="10 11">
    <name type="scientific">Microcaecilia unicolor</name>
    <dbReference type="NCBI Taxonomy" id="1415580"/>
    <lineage>
        <taxon>Eukaryota</taxon>
        <taxon>Metazoa</taxon>
        <taxon>Chordata</taxon>
        <taxon>Craniata</taxon>
        <taxon>Vertebrata</taxon>
        <taxon>Euteleostomi</taxon>
        <taxon>Amphibia</taxon>
        <taxon>Gymnophiona</taxon>
        <taxon>Siphonopidae</taxon>
        <taxon>Microcaecilia</taxon>
    </lineage>
</organism>
<evidence type="ECO:0000313" key="10">
    <source>
        <dbReference type="Proteomes" id="UP000515156"/>
    </source>
</evidence>
<protein>
    <submittedName>
        <fullName evidence="11">E3 ubiquitin-protein ligase TRIM47</fullName>
    </submittedName>
</protein>
<dbReference type="SMART" id="SM00184">
    <property type="entry name" value="RING"/>
    <property type="match status" value="1"/>
</dbReference>
<dbReference type="InterPro" id="IPR000315">
    <property type="entry name" value="Znf_B-box"/>
</dbReference>
<dbReference type="InterPro" id="IPR006574">
    <property type="entry name" value="PRY"/>
</dbReference>
<reference evidence="11" key="1">
    <citation type="submission" date="2025-08" db="UniProtKB">
        <authorList>
            <consortium name="RefSeq"/>
        </authorList>
    </citation>
    <scope>IDENTIFICATION</scope>
</reference>
<name>A0A6P7YGM7_9AMPH</name>
<dbReference type="InParanoid" id="A0A6P7YGM7"/>
<feature type="coiled-coil region" evidence="5">
    <location>
        <begin position="202"/>
        <end position="294"/>
    </location>
</feature>
<evidence type="ECO:0000256" key="2">
    <source>
        <dbReference type="ARBA" id="ARBA00022771"/>
    </source>
</evidence>
<dbReference type="Gene3D" id="3.30.160.60">
    <property type="entry name" value="Classic Zinc Finger"/>
    <property type="match status" value="1"/>
</dbReference>
<dbReference type="PROSITE" id="PS50188">
    <property type="entry name" value="B302_SPRY"/>
    <property type="match status" value="1"/>
</dbReference>
<dbReference type="SUPFAM" id="SSF57850">
    <property type="entry name" value="RING/U-box"/>
    <property type="match status" value="1"/>
</dbReference>
<dbReference type="SUPFAM" id="SSF49899">
    <property type="entry name" value="Concanavalin A-like lectins/glucanases"/>
    <property type="match status" value="1"/>
</dbReference>
<proteinExistence type="predicted"/>
<dbReference type="InterPro" id="IPR027370">
    <property type="entry name" value="Znf-RING_euk"/>
</dbReference>
<dbReference type="PANTHER" id="PTHR25465">
    <property type="entry name" value="B-BOX DOMAIN CONTAINING"/>
    <property type="match status" value="1"/>
</dbReference>
<evidence type="ECO:0000256" key="1">
    <source>
        <dbReference type="ARBA" id="ARBA00022723"/>
    </source>
</evidence>
<evidence type="ECO:0000256" key="5">
    <source>
        <dbReference type="SAM" id="Coils"/>
    </source>
</evidence>
<dbReference type="PANTHER" id="PTHR25465:SF41">
    <property type="entry name" value="E3 UBIQUITIN-PROTEIN LIGASE RNF135"/>
    <property type="match status" value="1"/>
</dbReference>
<dbReference type="SMART" id="SM00336">
    <property type="entry name" value="BBOX"/>
    <property type="match status" value="2"/>
</dbReference>
<gene>
    <name evidence="11" type="primary">TRIM47</name>
</gene>
<dbReference type="GO" id="GO:0008270">
    <property type="term" value="F:zinc ion binding"/>
    <property type="evidence" value="ECO:0007669"/>
    <property type="project" value="UniProtKB-KW"/>
</dbReference>
<evidence type="ECO:0000259" key="8">
    <source>
        <dbReference type="PROSITE" id="PS50119"/>
    </source>
</evidence>
<feature type="region of interest" description="Disordered" evidence="6">
    <location>
        <begin position="353"/>
        <end position="376"/>
    </location>
</feature>
<dbReference type="PROSITE" id="PS00518">
    <property type="entry name" value="ZF_RING_1"/>
    <property type="match status" value="1"/>
</dbReference>
<dbReference type="InterPro" id="IPR051051">
    <property type="entry name" value="E3_ubiq-ligase_TRIM/RNF"/>
</dbReference>
<keyword evidence="1" id="KW-0479">Metal-binding</keyword>
<evidence type="ECO:0000313" key="11">
    <source>
        <dbReference type="RefSeq" id="XP_030064096.1"/>
    </source>
</evidence>
<dbReference type="OrthoDB" id="6270329at2759"/>
<dbReference type="InterPro" id="IPR043136">
    <property type="entry name" value="B30.2/SPRY_sf"/>
</dbReference>
<accession>A0A6P7YGM7</accession>
<dbReference type="Pfam" id="PF13445">
    <property type="entry name" value="zf-RING_UBOX"/>
    <property type="match status" value="1"/>
</dbReference>
<dbReference type="SUPFAM" id="SSF57845">
    <property type="entry name" value="B-box zinc-binding domain"/>
    <property type="match status" value="1"/>
</dbReference>
<dbReference type="Pfam" id="PF00643">
    <property type="entry name" value="zf-B_box"/>
    <property type="match status" value="1"/>
</dbReference>
<dbReference type="InterPro" id="IPR001870">
    <property type="entry name" value="B30.2/SPRY"/>
</dbReference>
<evidence type="ECO:0000256" key="4">
    <source>
        <dbReference type="PROSITE-ProRule" id="PRU00024"/>
    </source>
</evidence>
<keyword evidence="2 4" id="KW-0863">Zinc-finger</keyword>
<dbReference type="CTD" id="91107"/>
<dbReference type="GO" id="GO:0005737">
    <property type="term" value="C:cytoplasm"/>
    <property type="evidence" value="ECO:0007669"/>
    <property type="project" value="UniProtKB-ARBA"/>
</dbReference>
<evidence type="ECO:0000256" key="6">
    <source>
        <dbReference type="SAM" id="MobiDB-lite"/>
    </source>
</evidence>
<dbReference type="Pfam" id="PF13765">
    <property type="entry name" value="PRY"/>
    <property type="match status" value="1"/>
</dbReference>
<feature type="domain" description="B30.2/SPRY" evidence="9">
    <location>
        <begin position="373"/>
        <end position="575"/>
    </location>
</feature>
<feature type="domain" description="B box-type" evidence="8">
    <location>
        <begin position="151"/>
        <end position="187"/>
    </location>
</feature>
<evidence type="ECO:0000259" key="9">
    <source>
        <dbReference type="PROSITE" id="PS50188"/>
    </source>
</evidence>
<dbReference type="PROSITE" id="PS50089">
    <property type="entry name" value="ZF_RING_2"/>
    <property type="match status" value="1"/>
</dbReference>
<evidence type="ECO:0000256" key="3">
    <source>
        <dbReference type="ARBA" id="ARBA00022833"/>
    </source>
</evidence>
<sequence>MDNKLEANACNPLSCSVCLEIMQNPVTIPCGHSFCVECVEAHWDNANRPGQDVSCPLCRITFPARPELRKNLVLCELLERWQPIRQVVVTEAPPSSTDVLCDFCTDEKTKAAKSCLSCMLSYCAPHLQAHYRNSVFQNHQLVPPVRHIGSVCKLHLQPMESFCKTDQICICQECACQGHQEHEVVPAEQEKAERESQKPEMLRGVQSQIQELEANITKTRKVLDLIQSTVLKEKEEVQKHLAEAARILEKFQEEVIGFIESEEKSLLEEPEKYFRQLEVRYDKLRQQKEKVDQVPGTDLVSFIQQFQILKTTAEEKCIPALTFDKQLSFTIYGQAARTVKDLLMKEYKNQGDQLKRKDTDVDNQMGSPQNLTDGNDHSATTELHAFYLPYALGVDLDPDTTERSLVLIGTKEVKRQATPLSYPESSKRFVNCAQVLGKEELKYRSYWEVEVLEGWASIGVATQFLCPYGPYTSTRLGRNDESWCLCWRGKSFSVCHNNIETVLPQASLTKLGIYLESDYHYRILTFYNVRGTRMINLSQFHIPFFKKIHEYKSEALKLYPAFYLESVGAHLRILS</sequence>
<dbReference type="Pfam" id="PF25600">
    <property type="entry name" value="TRIM_CC"/>
    <property type="match status" value="1"/>
</dbReference>